<feature type="domain" description="Endonuclease/exonuclease/phosphatase" evidence="1">
    <location>
        <begin position="4"/>
        <end position="102"/>
    </location>
</feature>
<dbReference type="SUPFAM" id="SSF56219">
    <property type="entry name" value="DNase I-like"/>
    <property type="match status" value="1"/>
</dbReference>
<dbReference type="EMBL" id="BPLQ01000337">
    <property type="protein sequence ID" value="GIX70121.1"/>
    <property type="molecule type" value="Genomic_DNA"/>
</dbReference>
<proteinExistence type="predicted"/>
<accession>A0AAV4MFA5</accession>
<evidence type="ECO:0000259" key="1">
    <source>
        <dbReference type="Pfam" id="PF14529"/>
    </source>
</evidence>
<dbReference type="PANTHER" id="PTHR33273">
    <property type="entry name" value="DOMAIN-CONTAINING PROTEIN, PUTATIVE-RELATED"/>
    <property type="match status" value="1"/>
</dbReference>
<comment type="caution">
    <text evidence="2">The sequence shown here is derived from an EMBL/GenBank/DDBJ whole genome shotgun (WGS) entry which is preliminary data.</text>
</comment>
<protein>
    <recommendedName>
        <fullName evidence="1">Endonuclease/exonuclease/phosphatase domain-containing protein</fullName>
    </recommendedName>
</protein>
<dbReference type="AlphaFoldDB" id="A0AAV4MFA5"/>
<dbReference type="PANTHER" id="PTHR33273:SF4">
    <property type="entry name" value="ENDONUCLEASE_EXONUCLEASE_PHOSPHATASE DOMAIN-CONTAINING PROTEIN"/>
    <property type="match status" value="1"/>
</dbReference>
<dbReference type="InterPro" id="IPR005135">
    <property type="entry name" value="Endo/exonuclease/phosphatase"/>
</dbReference>
<dbReference type="GO" id="GO:0003824">
    <property type="term" value="F:catalytic activity"/>
    <property type="evidence" value="ECO:0007669"/>
    <property type="project" value="InterPro"/>
</dbReference>
<name>A0AAV4MFA5_9ARAC</name>
<dbReference type="Pfam" id="PF14529">
    <property type="entry name" value="Exo_endo_phos_2"/>
    <property type="match status" value="1"/>
</dbReference>
<evidence type="ECO:0000313" key="2">
    <source>
        <dbReference type="EMBL" id="GIX70121.1"/>
    </source>
</evidence>
<dbReference type="Gene3D" id="3.60.10.10">
    <property type="entry name" value="Endonuclease/exonuclease/phosphatase"/>
    <property type="match status" value="1"/>
</dbReference>
<evidence type="ECO:0000313" key="3">
    <source>
        <dbReference type="Proteomes" id="UP001054837"/>
    </source>
</evidence>
<reference evidence="2 3" key="1">
    <citation type="submission" date="2021-06" db="EMBL/GenBank/DDBJ databases">
        <title>Caerostris darwini draft genome.</title>
        <authorList>
            <person name="Kono N."/>
            <person name="Arakawa K."/>
        </authorList>
    </citation>
    <scope>NUCLEOTIDE SEQUENCE [LARGE SCALE GENOMIC DNA]</scope>
</reference>
<keyword evidence="3" id="KW-1185">Reference proteome</keyword>
<organism evidence="2 3">
    <name type="scientific">Caerostris darwini</name>
    <dbReference type="NCBI Taxonomy" id="1538125"/>
    <lineage>
        <taxon>Eukaryota</taxon>
        <taxon>Metazoa</taxon>
        <taxon>Ecdysozoa</taxon>
        <taxon>Arthropoda</taxon>
        <taxon>Chelicerata</taxon>
        <taxon>Arachnida</taxon>
        <taxon>Araneae</taxon>
        <taxon>Araneomorphae</taxon>
        <taxon>Entelegynae</taxon>
        <taxon>Araneoidea</taxon>
        <taxon>Araneidae</taxon>
        <taxon>Caerostris</taxon>
    </lineage>
</organism>
<gene>
    <name evidence="2" type="primary">AVEN_127184_1</name>
    <name evidence="2" type="ORF">CDAR_312581</name>
</gene>
<sequence length="136" mass="15809">MENLQQHLSTLQAWIEKFPNYQVILLGDFNAKSYIWGKRNTDERGNQLLHFCISLDLSIENNPEMLPTFDSTKGQSWIDLLITKNLDGHIKLEVISNSDHNLLQVTWTPELFYPKISKILAITQSNWLTIKKNILL</sequence>
<dbReference type="Proteomes" id="UP001054837">
    <property type="component" value="Unassembled WGS sequence"/>
</dbReference>
<dbReference type="InterPro" id="IPR036691">
    <property type="entry name" value="Endo/exonu/phosph_ase_sf"/>
</dbReference>